<feature type="region of interest" description="Disordered" evidence="1">
    <location>
        <begin position="1"/>
        <end position="68"/>
    </location>
</feature>
<reference evidence="2" key="1">
    <citation type="submission" date="2021-01" db="EMBL/GenBank/DDBJ databases">
        <authorList>
            <person name="Corre E."/>
            <person name="Pelletier E."/>
            <person name="Niang G."/>
            <person name="Scheremetjew M."/>
            <person name="Finn R."/>
            <person name="Kale V."/>
            <person name="Holt S."/>
            <person name="Cochrane G."/>
            <person name="Meng A."/>
            <person name="Brown T."/>
            <person name="Cohen L."/>
        </authorList>
    </citation>
    <scope>NUCLEOTIDE SEQUENCE</scope>
    <source>
        <strain evidence="2">CCMP 769</strain>
    </source>
</reference>
<protein>
    <submittedName>
        <fullName evidence="2">Uncharacterized protein</fullName>
    </submittedName>
</protein>
<proteinExistence type="predicted"/>
<name>A0A7S2Z8R8_9RHOD</name>
<dbReference type="EMBL" id="HBHW01000180">
    <property type="protein sequence ID" value="CAE0032206.1"/>
    <property type="molecule type" value="Transcribed_RNA"/>
</dbReference>
<evidence type="ECO:0000256" key="1">
    <source>
        <dbReference type="SAM" id="MobiDB-lite"/>
    </source>
</evidence>
<evidence type="ECO:0000313" key="2">
    <source>
        <dbReference type="EMBL" id="CAE0032206.1"/>
    </source>
</evidence>
<sequence length="361" mass="40400">MVVGFATGVGAGKPATQKRSATTCSGWKRRSKWKEAANKEVNGPDITIPEQQRQGMDNAVGTPADNSTWLSGMSMKGDKEQEIVMEQKAKDVMSSKLDSDNDANSGKFRSPLAGIWVSEADERRNQNQKADDSEVEVLSAELVGKMKTTMGEAAQEVKARPTKYLKFIVFGAGSALVSALFRSVLYSVGELPVLQDGLELVRNPPDRRKLDGGKPFFEDCVTQYLSMHFGLIRRKSFFVDWSRVYFLVYLPISRISRCTSGLCGEGQEVRFRRVVRQFTRYCTSSGERTRFNDLRGTSDTIVRKVYNDFQCMDCKKTTRARKTIASYCLVEVKVASCRGHYPCVLFLDDFLSRGSTAARKN</sequence>
<dbReference type="AlphaFoldDB" id="A0A7S2Z8R8"/>
<accession>A0A7S2Z8R8</accession>
<gene>
    <name evidence="2" type="ORF">RMAR00112_LOCUS144</name>
</gene>
<organism evidence="2">
    <name type="scientific">Rhodosorus marinus</name>
    <dbReference type="NCBI Taxonomy" id="101924"/>
    <lineage>
        <taxon>Eukaryota</taxon>
        <taxon>Rhodophyta</taxon>
        <taxon>Stylonematophyceae</taxon>
        <taxon>Stylonematales</taxon>
        <taxon>Stylonemataceae</taxon>
        <taxon>Rhodosorus</taxon>
    </lineage>
</organism>